<organism evidence="3 4">
    <name type="scientific">Vreelandella salicampi</name>
    <dbReference type="NCBI Taxonomy" id="1449798"/>
    <lineage>
        <taxon>Bacteria</taxon>
        <taxon>Pseudomonadati</taxon>
        <taxon>Pseudomonadota</taxon>
        <taxon>Gammaproteobacteria</taxon>
        <taxon>Oceanospirillales</taxon>
        <taxon>Halomonadaceae</taxon>
        <taxon>Vreelandella</taxon>
    </lineage>
</organism>
<comment type="caution">
    <text evidence="3">The sequence shown here is derived from an EMBL/GenBank/DDBJ whole genome shotgun (WGS) entry which is preliminary data.</text>
</comment>
<dbReference type="RefSeq" id="WP_179930882.1">
    <property type="nucleotide sequence ID" value="NZ_JACCDF010000011.1"/>
</dbReference>
<name>A0A7Z0LMD7_9GAMM</name>
<sequence>MINPKTISDEELKGECRFCRVSDAERVLAYTENFYVMLSLGPVVEGYLLIVTRDHVDCIADLPLSCIDEFKCIYNVIRNIQIDIYGNVVSYEHGQAGVCASHSSDTKHCHHAHLHMVPSSARVSDIIKSQFETKNLQGWNSLFDEYRENPCFYIMSIINEEEITFAPVMHGIPRQFLRKVVAEHHSAGEKWDWLSYPQWEKITAGELKIREKVRKKLDSEGLLK</sequence>
<dbReference type="InterPro" id="IPR006768">
    <property type="entry name" value="Cwf19-like_C_dom-1"/>
</dbReference>
<gene>
    <name evidence="3" type="ORF">HZS81_12375</name>
</gene>
<evidence type="ECO:0000313" key="3">
    <source>
        <dbReference type="EMBL" id="NYS61549.1"/>
    </source>
</evidence>
<dbReference type="Proteomes" id="UP000586119">
    <property type="component" value="Unassembled WGS sequence"/>
</dbReference>
<evidence type="ECO:0000259" key="2">
    <source>
        <dbReference type="PROSITE" id="PS51084"/>
    </source>
</evidence>
<dbReference type="InterPro" id="IPR011146">
    <property type="entry name" value="HIT-like"/>
</dbReference>
<accession>A0A7Z0LMD7</accession>
<dbReference type="SUPFAM" id="SSF54197">
    <property type="entry name" value="HIT-like"/>
    <property type="match status" value="1"/>
</dbReference>
<keyword evidence="4" id="KW-1185">Reference proteome</keyword>
<dbReference type="GO" id="GO:0003824">
    <property type="term" value="F:catalytic activity"/>
    <property type="evidence" value="ECO:0007669"/>
    <property type="project" value="InterPro"/>
</dbReference>
<feature type="short sequence motif" description="Histidine triad motif" evidence="1">
    <location>
        <begin position="111"/>
        <end position="115"/>
    </location>
</feature>
<dbReference type="AlphaFoldDB" id="A0A7Z0LMD7"/>
<protein>
    <recommendedName>
        <fullName evidence="2">HIT domain-containing protein</fullName>
    </recommendedName>
</protein>
<dbReference type="InterPro" id="IPR036265">
    <property type="entry name" value="HIT-like_sf"/>
</dbReference>
<evidence type="ECO:0000256" key="1">
    <source>
        <dbReference type="PROSITE-ProRule" id="PRU00464"/>
    </source>
</evidence>
<proteinExistence type="predicted"/>
<dbReference type="EMBL" id="JACCDF010000011">
    <property type="protein sequence ID" value="NYS61549.1"/>
    <property type="molecule type" value="Genomic_DNA"/>
</dbReference>
<dbReference type="Pfam" id="PF04677">
    <property type="entry name" value="CwfJ_C_1"/>
    <property type="match status" value="1"/>
</dbReference>
<reference evidence="3 4" key="1">
    <citation type="journal article" date="2015" name="Int. J. Syst. Evol. Microbiol.">
        <title>Halomonas salicampi sp. nov., a halotolerant and alkalitolerant bacterium isolated from a saltern soil.</title>
        <authorList>
            <person name="Lee J.C."/>
            <person name="Kim Y.S."/>
            <person name="Yun B.S."/>
            <person name="Whang K.S."/>
        </authorList>
    </citation>
    <scope>NUCLEOTIDE SEQUENCE [LARGE SCALE GENOMIC DNA]</scope>
    <source>
        <strain evidence="3 4">BH103</strain>
    </source>
</reference>
<feature type="domain" description="HIT" evidence="2">
    <location>
        <begin position="14"/>
        <end position="128"/>
    </location>
</feature>
<evidence type="ECO:0000313" key="4">
    <source>
        <dbReference type="Proteomes" id="UP000586119"/>
    </source>
</evidence>
<dbReference type="Gene3D" id="3.30.428.10">
    <property type="entry name" value="HIT-like"/>
    <property type="match status" value="1"/>
</dbReference>
<dbReference type="PROSITE" id="PS51084">
    <property type="entry name" value="HIT_2"/>
    <property type="match status" value="1"/>
</dbReference>